<dbReference type="GO" id="GO:0001094">
    <property type="term" value="F:TFIID-class transcription factor complex binding"/>
    <property type="evidence" value="ECO:0007669"/>
    <property type="project" value="EnsemblFungi"/>
</dbReference>
<name>G8JRA7_ERECY</name>
<keyword evidence="10" id="KW-1185">Reference proteome</keyword>
<evidence type="ECO:0000256" key="6">
    <source>
        <dbReference type="ARBA" id="ARBA00023163"/>
    </source>
</evidence>
<keyword evidence="7" id="KW-0539">Nucleus</keyword>
<dbReference type="PIRSF" id="PIRSF007945">
    <property type="entry name" value="SRB2"/>
    <property type="match status" value="1"/>
</dbReference>
<dbReference type="OrthoDB" id="1854899at2759"/>
<dbReference type="GO" id="GO:0051123">
    <property type="term" value="P:RNA polymerase II preinitiation complex assembly"/>
    <property type="evidence" value="ECO:0007669"/>
    <property type="project" value="EnsemblFungi"/>
</dbReference>
<dbReference type="RefSeq" id="XP_003645493.1">
    <property type="nucleotide sequence ID" value="XM_003645445.1"/>
</dbReference>
<dbReference type="Pfam" id="PF08612">
    <property type="entry name" value="Med20"/>
    <property type="match status" value="1"/>
</dbReference>
<dbReference type="KEGG" id="erc:Ecym_3176"/>
<evidence type="ECO:0000256" key="4">
    <source>
        <dbReference type="ARBA" id="ARBA00023015"/>
    </source>
</evidence>
<dbReference type="GO" id="GO:0060261">
    <property type="term" value="P:positive regulation of transcription initiation by RNA polymerase II"/>
    <property type="evidence" value="ECO:0007669"/>
    <property type="project" value="EnsemblFungi"/>
</dbReference>
<dbReference type="FunCoup" id="G8JRA7">
    <property type="interactions" value="254"/>
</dbReference>
<dbReference type="InterPro" id="IPR016532">
    <property type="entry name" value="Med20"/>
</dbReference>
<dbReference type="EMBL" id="CP002499">
    <property type="protein sequence ID" value="AET38676.1"/>
    <property type="molecule type" value="Genomic_DNA"/>
</dbReference>
<dbReference type="GO" id="GO:0016592">
    <property type="term" value="C:mediator complex"/>
    <property type="evidence" value="ECO:0007669"/>
    <property type="project" value="InterPro"/>
</dbReference>
<dbReference type="GO" id="GO:0010688">
    <property type="term" value="P:negative regulation of ribosomal protein gene transcription by RNA polymerase II"/>
    <property type="evidence" value="ECO:0007669"/>
    <property type="project" value="EnsemblFungi"/>
</dbReference>
<keyword evidence="4" id="KW-0805">Transcription regulation</keyword>
<dbReference type="GO" id="GO:0032968">
    <property type="term" value="P:positive regulation of transcription elongation by RNA polymerase II"/>
    <property type="evidence" value="ECO:0007669"/>
    <property type="project" value="EnsemblFungi"/>
</dbReference>
<evidence type="ECO:0000256" key="7">
    <source>
        <dbReference type="ARBA" id="ARBA00023242"/>
    </source>
</evidence>
<dbReference type="GO" id="GO:0070847">
    <property type="term" value="C:core mediator complex"/>
    <property type="evidence" value="ECO:0007669"/>
    <property type="project" value="EnsemblFungi"/>
</dbReference>
<dbReference type="PANTHER" id="PTHR12465">
    <property type="entry name" value="UBIQUITIN SPECIFIC PROTEASE HOMOLOG 49"/>
    <property type="match status" value="1"/>
</dbReference>
<reference evidence="10" key="1">
    <citation type="journal article" date="2012" name="G3 (Bethesda)">
        <title>Pichia sorbitophila, an interspecies yeast hybrid reveals early steps of genome resolution following polyploidization.</title>
        <authorList>
            <person name="Leh Louis V."/>
            <person name="Despons L."/>
            <person name="Friedrich A."/>
            <person name="Martin T."/>
            <person name="Durrens P."/>
            <person name="Casaregola S."/>
            <person name="Neuveglise C."/>
            <person name="Fairhead C."/>
            <person name="Marck C."/>
            <person name="Cruz J.A."/>
            <person name="Straub M.L."/>
            <person name="Kugler V."/>
            <person name="Sacerdot C."/>
            <person name="Uzunov Z."/>
            <person name="Thierry A."/>
            <person name="Weiss S."/>
            <person name="Bleykasten C."/>
            <person name="De Montigny J."/>
            <person name="Jacques N."/>
            <person name="Jung P."/>
            <person name="Lemaire M."/>
            <person name="Mallet S."/>
            <person name="Morel G."/>
            <person name="Richard G.F."/>
            <person name="Sarkar A."/>
            <person name="Savel G."/>
            <person name="Schacherer J."/>
            <person name="Seret M.L."/>
            <person name="Talla E."/>
            <person name="Samson G."/>
            <person name="Jubin C."/>
            <person name="Poulain J."/>
            <person name="Vacherie B."/>
            <person name="Barbe V."/>
            <person name="Pelletier E."/>
            <person name="Sherman D.J."/>
            <person name="Westhof E."/>
            <person name="Weissenbach J."/>
            <person name="Baret P.V."/>
            <person name="Wincker P."/>
            <person name="Gaillardin C."/>
            <person name="Dujon B."/>
            <person name="Souciet J.L."/>
        </authorList>
    </citation>
    <scope>NUCLEOTIDE SEQUENCE [LARGE SCALE GENOMIC DNA]</scope>
    <source>
        <strain evidence="10">CBS 270.75 / DBVPG 7215 / KCTC 17166 / NRRL Y-17582</strain>
    </source>
</reference>
<evidence type="ECO:0000256" key="3">
    <source>
        <dbReference type="ARBA" id="ARBA00019690"/>
    </source>
</evidence>
<sequence>MKQTAVIFIEKATPSTITQFHDVLSTHVISVQEKWSFELKTFRSSVKNIPSDDTRVMYSLTLTHRDNQTVTIKKHSAIVTGHHVTEQLTSNGCSTGFPESFDNIITSKLSNIWTQRQSIKGDFGSSYKTSDLVVRAANVFSSSGFKGLLLELEGDESSEMDFDTKVETIQSLLDEISSREFKLSKDRMKDTEPNFLCDLAYQYVKVLD</sequence>
<dbReference type="STRING" id="931890.G8JRA7"/>
<gene>
    <name evidence="9" type="ordered locus">Ecym_3176</name>
</gene>
<evidence type="ECO:0000256" key="2">
    <source>
        <dbReference type="ARBA" id="ARBA00010743"/>
    </source>
</evidence>
<evidence type="ECO:0000256" key="5">
    <source>
        <dbReference type="ARBA" id="ARBA00023159"/>
    </source>
</evidence>
<dbReference type="OMA" id="WTQRQSI"/>
<comment type="subcellular location">
    <subcellularLocation>
        <location evidence="1">Nucleus</location>
    </subcellularLocation>
</comment>
<evidence type="ECO:0000313" key="10">
    <source>
        <dbReference type="Proteomes" id="UP000006790"/>
    </source>
</evidence>
<dbReference type="GO" id="GO:0019904">
    <property type="term" value="F:protein domain specific binding"/>
    <property type="evidence" value="ECO:0007669"/>
    <property type="project" value="EnsemblFungi"/>
</dbReference>
<comment type="similarity">
    <text evidence="2">Belongs to the Mediator complex subunit 20 family.</text>
</comment>
<dbReference type="PANTHER" id="PTHR12465:SF0">
    <property type="entry name" value="MEDIATOR OF RNA POLYMERASE II TRANSCRIPTION SUBUNIT 20"/>
    <property type="match status" value="1"/>
</dbReference>
<dbReference type="Proteomes" id="UP000006790">
    <property type="component" value="Chromosome 3"/>
</dbReference>
<organism evidence="9 10">
    <name type="scientific">Eremothecium cymbalariae (strain CBS 270.75 / DBVPG 7215 / KCTC 17166 / NRRL Y-17582)</name>
    <name type="common">Yeast</name>
    <dbReference type="NCBI Taxonomy" id="931890"/>
    <lineage>
        <taxon>Eukaryota</taxon>
        <taxon>Fungi</taxon>
        <taxon>Dikarya</taxon>
        <taxon>Ascomycota</taxon>
        <taxon>Saccharomycotina</taxon>
        <taxon>Saccharomycetes</taxon>
        <taxon>Saccharomycetales</taxon>
        <taxon>Saccharomycetaceae</taxon>
        <taxon>Eremothecium</taxon>
    </lineage>
</organism>
<evidence type="ECO:0000313" key="9">
    <source>
        <dbReference type="EMBL" id="AET38676.1"/>
    </source>
</evidence>
<keyword evidence="5" id="KW-0010">Activator</keyword>
<dbReference type="GO" id="GO:0031669">
    <property type="term" value="P:cellular response to nutrient levels"/>
    <property type="evidence" value="ECO:0007669"/>
    <property type="project" value="EnsemblFungi"/>
</dbReference>
<keyword evidence="6" id="KW-0804">Transcription</keyword>
<dbReference type="Gene3D" id="3.30.310.180">
    <property type="match status" value="2"/>
</dbReference>
<dbReference type="InParanoid" id="G8JRA7"/>
<dbReference type="eggNOG" id="ENOG502RXMU">
    <property type="taxonomic scope" value="Eukaryota"/>
</dbReference>
<evidence type="ECO:0000256" key="8">
    <source>
        <dbReference type="ARBA" id="ARBA00031954"/>
    </source>
</evidence>
<dbReference type="AlphaFoldDB" id="G8JRA7"/>
<dbReference type="HOGENOM" id="CLU_065844_1_0_1"/>
<proteinExistence type="inferred from homology"/>
<accession>G8JRA7</accession>
<dbReference type="GeneID" id="11468756"/>
<dbReference type="InterPro" id="IPR013921">
    <property type="entry name" value="Mediator_Med20"/>
</dbReference>
<protein>
    <recommendedName>
        <fullName evidence="3">Mediator of RNA polymerase II transcription subunit 20</fullName>
    </recommendedName>
    <alternativeName>
        <fullName evidence="8">Mediator complex subunit 20</fullName>
    </alternativeName>
</protein>
<dbReference type="GO" id="GO:0003713">
    <property type="term" value="F:transcription coactivator activity"/>
    <property type="evidence" value="ECO:0007669"/>
    <property type="project" value="EnsemblFungi"/>
</dbReference>
<evidence type="ECO:0000256" key="1">
    <source>
        <dbReference type="ARBA" id="ARBA00004123"/>
    </source>
</evidence>